<evidence type="ECO:0000313" key="3">
    <source>
        <dbReference type="EMBL" id="MDP8568195.1"/>
    </source>
</evidence>
<dbReference type="InterPro" id="IPR013545">
    <property type="entry name" value="T2SS_protein-GspG_C"/>
</dbReference>
<protein>
    <submittedName>
        <fullName evidence="3">Prepilin-type N-terminal cleavage/methylation domain-containing protein</fullName>
    </submittedName>
</protein>
<keyword evidence="4" id="KW-1185">Reference proteome</keyword>
<dbReference type="PANTHER" id="PTHR30093">
    <property type="entry name" value="GENERAL SECRETION PATHWAY PROTEIN G"/>
    <property type="match status" value="1"/>
</dbReference>
<keyword evidence="1" id="KW-0488">Methylation</keyword>
<dbReference type="PRINTS" id="PR00813">
    <property type="entry name" value="BCTERIALGSPG"/>
</dbReference>
<evidence type="ECO:0000259" key="2">
    <source>
        <dbReference type="Pfam" id="PF08334"/>
    </source>
</evidence>
<organism evidence="3 4">
    <name type="scientific">Methylophilus aquaticus</name>
    <dbReference type="NCBI Taxonomy" id="1971610"/>
    <lineage>
        <taxon>Bacteria</taxon>
        <taxon>Pseudomonadati</taxon>
        <taxon>Pseudomonadota</taxon>
        <taxon>Betaproteobacteria</taxon>
        <taxon>Nitrosomonadales</taxon>
        <taxon>Methylophilaceae</taxon>
        <taxon>Methylophilus</taxon>
    </lineage>
</organism>
<dbReference type="RefSeq" id="WP_306389920.1">
    <property type="nucleotide sequence ID" value="NZ_JAVCAP010000021.1"/>
</dbReference>
<dbReference type="EMBL" id="JAVCAP010000021">
    <property type="protein sequence ID" value="MDP8568195.1"/>
    <property type="molecule type" value="Genomic_DNA"/>
</dbReference>
<name>A0ABT9JVT8_9PROT</name>
<dbReference type="Gene3D" id="3.30.700.10">
    <property type="entry name" value="Glycoprotein, Type 4 Pilin"/>
    <property type="match status" value="1"/>
</dbReference>
<dbReference type="InterPro" id="IPR012902">
    <property type="entry name" value="N_methyl_site"/>
</dbReference>
<dbReference type="NCBIfam" id="TIGR02532">
    <property type="entry name" value="IV_pilin_GFxxxE"/>
    <property type="match status" value="1"/>
</dbReference>
<evidence type="ECO:0000313" key="4">
    <source>
        <dbReference type="Proteomes" id="UP001225906"/>
    </source>
</evidence>
<feature type="domain" description="Type II secretion system protein GspG C-terminal" evidence="2">
    <location>
        <begin position="42"/>
        <end position="93"/>
    </location>
</feature>
<accession>A0ABT9JVT8</accession>
<gene>
    <name evidence="3" type="ORF">Q9291_10085</name>
</gene>
<dbReference type="Pfam" id="PF08334">
    <property type="entry name" value="T2SSG"/>
    <property type="match status" value="1"/>
</dbReference>
<dbReference type="Proteomes" id="UP001225906">
    <property type="component" value="Unassembled WGS sequence"/>
</dbReference>
<proteinExistence type="predicted"/>
<reference evidence="4" key="1">
    <citation type="journal article" date="2019" name="Int. J. Syst. Evol. Microbiol.">
        <title>The Global Catalogue of Microorganisms (GCM) 10K type strain sequencing project: providing services to taxonomists for standard genome sequencing and annotation.</title>
        <authorList>
            <consortium name="The Broad Institute Genomics Platform"/>
            <consortium name="The Broad Institute Genome Sequencing Center for Infectious Disease"/>
            <person name="Wu L."/>
            <person name="Ma J."/>
        </authorList>
    </citation>
    <scope>NUCLEOTIDE SEQUENCE [LARGE SCALE GENOMIC DNA]</scope>
    <source>
        <strain evidence="4">VKM B-3159</strain>
    </source>
</reference>
<dbReference type="InterPro" id="IPR045584">
    <property type="entry name" value="Pilin-like"/>
</dbReference>
<dbReference type="Pfam" id="PF07963">
    <property type="entry name" value="N_methyl"/>
    <property type="match status" value="1"/>
</dbReference>
<dbReference type="PANTHER" id="PTHR30093:SF47">
    <property type="entry name" value="TYPE IV PILUS NON-CORE MINOR PILIN PILE"/>
    <property type="match status" value="1"/>
</dbReference>
<sequence>MRNGNVSILVKRPSRHRGFTLMELLVVLSILALLLSLAVPRYFSSVQRAKEQALKQQLTTTRKALDAYYADQGQYPDTLQDLVSKHYLDKMPWDPIAESNETWVINPPELPLTGGVYNLHSGAADQAKDGSNYADW</sequence>
<dbReference type="InterPro" id="IPR000983">
    <property type="entry name" value="Bac_GSPG_pilin"/>
</dbReference>
<dbReference type="SUPFAM" id="SSF54523">
    <property type="entry name" value="Pili subunits"/>
    <property type="match status" value="1"/>
</dbReference>
<evidence type="ECO:0000256" key="1">
    <source>
        <dbReference type="ARBA" id="ARBA00022481"/>
    </source>
</evidence>
<comment type="caution">
    <text evidence="3">The sequence shown here is derived from an EMBL/GenBank/DDBJ whole genome shotgun (WGS) entry which is preliminary data.</text>
</comment>